<keyword evidence="1" id="KW-1133">Transmembrane helix</keyword>
<dbReference type="InterPro" id="IPR010718">
    <property type="entry name" value="DUF1294"/>
</dbReference>
<dbReference type="EMBL" id="FUYN01000003">
    <property type="protein sequence ID" value="SKB50403.1"/>
    <property type="molecule type" value="Genomic_DNA"/>
</dbReference>
<protein>
    <submittedName>
        <fullName evidence="2">Uncharacterized membrane protein YsdA, DUF1294 family</fullName>
    </submittedName>
</protein>
<evidence type="ECO:0000313" key="3">
    <source>
        <dbReference type="Proteomes" id="UP000243406"/>
    </source>
</evidence>
<dbReference type="Pfam" id="PF06961">
    <property type="entry name" value="DUF1294"/>
    <property type="match status" value="1"/>
</dbReference>
<name>A0A1T5BTW6_9FIRM</name>
<gene>
    <name evidence="2" type="ORF">SAMN02745120_1852</name>
</gene>
<evidence type="ECO:0000256" key="1">
    <source>
        <dbReference type="SAM" id="Phobius"/>
    </source>
</evidence>
<feature type="transmembrane region" description="Helical" evidence="1">
    <location>
        <begin position="40"/>
        <end position="60"/>
    </location>
</feature>
<proteinExistence type="predicted"/>
<reference evidence="3" key="1">
    <citation type="submission" date="2017-02" db="EMBL/GenBank/DDBJ databases">
        <authorList>
            <person name="Varghese N."/>
            <person name="Submissions S."/>
        </authorList>
    </citation>
    <scope>NUCLEOTIDE SEQUENCE [LARGE SCALE GENOMIC DNA]</scope>
    <source>
        <strain evidence="3">ATCC 35199</strain>
    </source>
</reference>
<dbReference type="AlphaFoldDB" id="A0A1T5BTW6"/>
<feature type="transmembrane region" description="Helical" evidence="1">
    <location>
        <begin position="6"/>
        <end position="24"/>
    </location>
</feature>
<accession>A0A1T5BTW6</accession>
<feature type="transmembrane region" description="Helical" evidence="1">
    <location>
        <begin position="66"/>
        <end position="87"/>
    </location>
</feature>
<sequence length="90" mass="10327">MNSLSFVIIGSCLMSIVGFILMYIDKRRAKKNHWRIKESTLFITSALFGSPGVLLGMYAFRHKTKHASFVYGVPAILFIQIFALYYFNII</sequence>
<keyword evidence="1" id="KW-0812">Transmembrane</keyword>
<keyword evidence="3" id="KW-1185">Reference proteome</keyword>
<dbReference type="RefSeq" id="WP_330395754.1">
    <property type="nucleotide sequence ID" value="NZ_FUYN01000003.1"/>
</dbReference>
<organism evidence="2 3">
    <name type="scientific">Acetoanaerobium noterae</name>
    <dbReference type="NCBI Taxonomy" id="745369"/>
    <lineage>
        <taxon>Bacteria</taxon>
        <taxon>Bacillati</taxon>
        <taxon>Bacillota</taxon>
        <taxon>Clostridia</taxon>
        <taxon>Peptostreptococcales</taxon>
        <taxon>Filifactoraceae</taxon>
        <taxon>Acetoanaerobium</taxon>
    </lineage>
</organism>
<keyword evidence="1" id="KW-0472">Membrane</keyword>
<dbReference type="Proteomes" id="UP000243406">
    <property type="component" value="Unassembled WGS sequence"/>
</dbReference>
<evidence type="ECO:0000313" key="2">
    <source>
        <dbReference type="EMBL" id="SKB50403.1"/>
    </source>
</evidence>